<dbReference type="Pfam" id="PF01842">
    <property type="entry name" value="ACT"/>
    <property type="match status" value="1"/>
</dbReference>
<evidence type="ECO:0000313" key="3">
    <source>
        <dbReference type="Proteomes" id="UP001221411"/>
    </source>
</evidence>
<dbReference type="EMBL" id="JAQNDO010000001">
    <property type="protein sequence ID" value="MDC0746296.1"/>
    <property type="molecule type" value="Genomic_DNA"/>
</dbReference>
<evidence type="ECO:0000313" key="2">
    <source>
        <dbReference type="EMBL" id="MDC0746296.1"/>
    </source>
</evidence>
<organism evidence="2 3">
    <name type="scientific">Polyangium mundeleinium</name>
    <dbReference type="NCBI Taxonomy" id="2995306"/>
    <lineage>
        <taxon>Bacteria</taxon>
        <taxon>Pseudomonadati</taxon>
        <taxon>Myxococcota</taxon>
        <taxon>Polyangia</taxon>
        <taxon>Polyangiales</taxon>
        <taxon>Polyangiaceae</taxon>
        <taxon>Polyangium</taxon>
    </lineage>
</organism>
<keyword evidence="3" id="KW-1185">Reference proteome</keyword>
<dbReference type="InterPro" id="IPR045865">
    <property type="entry name" value="ACT-like_dom_sf"/>
</dbReference>
<protein>
    <submittedName>
        <fullName evidence="2">ACT domain-containing protein</fullName>
    </submittedName>
</protein>
<dbReference type="InterPro" id="IPR002912">
    <property type="entry name" value="ACT_dom"/>
</dbReference>
<dbReference type="PROSITE" id="PS51671">
    <property type="entry name" value="ACT"/>
    <property type="match status" value="1"/>
</dbReference>
<dbReference type="RefSeq" id="WP_271924663.1">
    <property type="nucleotide sequence ID" value="NZ_JAQNDO010000001.1"/>
</dbReference>
<reference evidence="2 3" key="1">
    <citation type="submission" date="2022-11" db="EMBL/GenBank/DDBJ databases">
        <title>Minimal conservation of predation-associated metabolite biosynthetic gene clusters underscores biosynthetic potential of Myxococcota including descriptions for ten novel species: Archangium lansinium sp. nov., Myxococcus landrumus sp. nov., Nannocystis bai.</title>
        <authorList>
            <person name="Ahearne A."/>
            <person name="Stevens C."/>
            <person name="Dowd S."/>
        </authorList>
    </citation>
    <scope>NUCLEOTIDE SEQUENCE [LARGE SCALE GENOMIC DNA]</scope>
    <source>
        <strain evidence="2 3">RJM3</strain>
    </source>
</reference>
<dbReference type="CDD" id="cd04881">
    <property type="entry name" value="ACT_HSDH-Hom"/>
    <property type="match status" value="1"/>
</dbReference>
<dbReference type="Gene3D" id="3.30.70.260">
    <property type="match status" value="1"/>
</dbReference>
<name>A0ABT5EWX5_9BACT</name>
<comment type="caution">
    <text evidence="2">The sequence shown here is derived from an EMBL/GenBank/DDBJ whole genome shotgun (WGS) entry which is preliminary data.</text>
</comment>
<dbReference type="Proteomes" id="UP001221411">
    <property type="component" value="Unassembled WGS sequence"/>
</dbReference>
<feature type="domain" description="ACT" evidence="1">
    <location>
        <begin position="44"/>
        <end position="121"/>
    </location>
</feature>
<proteinExistence type="predicted"/>
<evidence type="ECO:0000259" key="1">
    <source>
        <dbReference type="PROSITE" id="PS51671"/>
    </source>
</evidence>
<gene>
    <name evidence="2" type="ORF">POL67_33515</name>
</gene>
<sequence>MSVVSDILDVGRSIVAGASGLLTRGIAMEPRPLKPQEDVETRYYLRLSAPERPGLMARIAGGLGELGVSLEQMVQPERPATPGDPVDIVVITHVAREGNVTAALERMRAEGLFAAPPRLYRIEVS</sequence>
<dbReference type="SUPFAM" id="SSF55021">
    <property type="entry name" value="ACT-like"/>
    <property type="match status" value="1"/>
</dbReference>
<accession>A0ABT5EWX5</accession>